<accession>Q2SC88</accession>
<keyword evidence="8 9" id="KW-0804">Transcription</keyword>
<dbReference type="EC" id="3.6.4.-" evidence="9"/>
<evidence type="ECO:0000256" key="9">
    <source>
        <dbReference type="HAMAP-Rule" id="MF_01821"/>
    </source>
</evidence>
<dbReference type="Pfam" id="PF00176">
    <property type="entry name" value="SNF2-rel_dom"/>
    <property type="match status" value="1"/>
</dbReference>
<evidence type="ECO:0000259" key="11">
    <source>
        <dbReference type="PROSITE" id="PS51194"/>
    </source>
</evidence>
<dbReference type="KEGG" id="hch:HCH_05053"/>
<comment type="function">
    <text evidence="9">Transcription regulator that activates transcription by stimulating RNA polymerase (RNAP) recycling in case of stress conditions such as supercoiled DNA or high salt concentrations. Probably acts by releasing the RNAP, when it is trapped or immobilized on tightly supercoiled DNA. Does not activate transcription on linear DNA. Probably not involved in DNA repair.</text>
</comment>
<dbReference type="Gene3D" id="3.40.50.10810">
    <property type="entry name" value="Tandem AAA-ATPase domain"/>
    <property type="match status" value="1"/>
</dbReference>
<dbReference type="InterPro" id="IPR027417">
    <property type="entry name" value="P-loop_NTPase"/>
</dbReference>
<dbReference type="EMBL" id="CP000155">
    <property type="protein sequence ID" value="ABC31736.1"/>
    <property type="molecule type" value="Genomic_DNA"/>
</dbReference>
<reference evidence="12 13" key="1">
    <citation type="journal article" date="2005" name="Nucleic Acids Res.">
        <title>Genomic blueprint of Hahella chejuensis, a marine microbe producing an algicidal agent.</title>
        <authorList>
            <person name="Jeong H."/>
            <person name="Yim J.H."/>
            <person name="Lee C."/>
            <person name="Choi S.-H."/>
            <person name="Park Y.K."/>
            <person name="Yoon S.H."/>
            <person name="Hur C.-G."/>
            <person name="Kang H.-Y."/>
            <person name="Kim D."/>
            <person name="Lee H.H."/>
            <person name="Park K.H."/>
            <person name="Park S.-H."/>
            <person name="Park H.-S."/>
            <person name="Lee H.K."/>
            <person name="Oh T.K."/>
            <person name="Kim J.F."/>
        </authorList>
    </citation>
    <scope>NUCLEOTIDE SEQUENCE [LARGE SCALE GENOMIC DNA]</scope>
    <source>
        <strain evidence="12 13">KCTC 2396</strain>
    </source>
</reference>
<feature type="domain" description="Helicase C-terminal" evidence="11">
    <location>
        <begin position="491"/>
        <end position="643"/>
    </location>
</feature>
<comment type="similarity">
    <text evidence="9">Belongs to the SNF2/RAD54 helicase family. RapA subfamily.</text>
</comment>
<dbReference type="GO" id="GO:0006355">
    <property type="term" value="P:regulation of DNA-templated transcription"/>
    <property type="evidence" value="ECO:0007669"/>
    <property type="project" value="UniProtKB-UniRule"/>
</dbReference>
<organism evidence="12 13">
    <name type="scientific">Hahella chejuensis (strain KCTC 2396)</name>
    <dbReference type="NCBI Taxonomy" id="349521"/>
    <lineage>
        <taxon>Bacteria</taxon>
        <taxon>Pseudomonadati</taxon>
        <taxon>Pseudomonadota</taxon>
        <taxon>Gammaproteobacteria</taxon>
        <taxon>Oceanospirillales</taxon>
        <taxon>Hahellaceae</taxon>
        <taxon>Hahella</taxon>
    </lineage>
</organism>
<feature type="domain" description="Helicase ATP-binding" evidence="10">
    <location>
        <begin position="168"/>
        <end position="339"/>
    </location>
</feature>
<dbReference type="Gene3D" id="3.30.360.80">
    <property type="match status" value="1"/>
</dbReference>
<dbReference type="AlphaFoldDB" id="Q2SC88"/>
<dbReference type="HAMAP" id="MF_01821">
    <property type="entry name" value="Helicase_RapA"/>
    <property type="match status" value="1"/>
</dbReference>
<keyword evidence="1 9" id="KW-0547">Nucleotide-binding</keyword>
<gene>
    <name evidence="9" type="primary">rapA</name>
    <name evidence="12" type="ordered locus">HCH_05053</name>
</gene>
<keyword evidence="4 9" id="KW-0067">ATP-binding</keyword>
<dbReference type="InterPro" id="IPR023949">
    <property type="entry name" value="Helicase_RapA"/>
</dbReference>
<dbReference type="Pfam" id="PF12137">
    <property type="entry name" value="RapA_C"/>
    <property type="match status" value="1"/>
</dbReference>
<dbReference type="RefSeq" id="WP_011398801.1">
    <property type="nucleotide sequence ID" value="NC_007645.1"/>
</dbReference>
<dbReference type="GO" id="GO:0003677">
    <property type="term" value="F:DNA binding"/>
    <property type="evidence" value="ECO:0007669"/>
    <property type="project" value="UniProtKB-KW"/>
</dbReference>
<dbReference type="Gene3D" id="2.30.30.930">
    <property type="match status" value="1"/>
</dbReference>
<keyword evidence="6 9" id="KW-0238">DNA-binding</keyword>
<dbReference type="InterPro" id="IPR040765">
    <property type="entry name" value="Tudor_1_RapA"/>
</dbReference>
<keyword evidence="2 9" id="KW-0378">Hydrolase</keyword>
<evidence type="ECO:0000259" key="10">
    <source>
        <dbReference type="PROSITE" id="PS51192"/>
    </source>
</evidence>
<dbReference type="SMART" id="SM00487">
    <property type="entry name" value="DEXDc"/>
    <property type="match status" value="1"/>
</dbReference>
<sequence>MSKLSTPNFVIGQRWISNTEPELGLGIITENDNRRITISFPAATEQRTYSAANAPLSRVQYQVGDNVSDNDEKKYTVAGVIEQQGYLIYEALDEKGRKVDLPELELSSFVHFVSPKDRLFSGQVDKLSSYLLRQETLGYQTRQQATQGYGLMGARVQLLPHQMYIANEVAHRHAPRVLLADEVGLGKTIEAGLILHHQLLSGRAQRVLIVVPESLLHQWLVEMLRRFNLQFSILDNERCEALTESGEENPFECSQLVLCSLNFITDNDQWREHALNAQWDMLVVDEAHHLEWSPEQQSPAYSHIEALAQKAPGLLLLTATPEQLGLESHFARLRLLDPARYHDLERFREEESQYQPVNDLVKELLGESGPTRLLDSQDLQAKLADYLGQDAVDKLLAELNQFAVDADEDSREEALHRVERAVRKLLDQHGVGRVLFRNTRSAIKGFPQRILHLHPLPQPEELATLSASASLEQRLHPERLLGAEWVKTDSRVEWLAQWLKQNRQEKVLVICAHAETALDLEDFLRLRGGYRTAVFHEGLSLLERDRAGAYFADDEYGAQALICSEIGSEGRNFQFARHLVLFDLPQNPDLLEQRIGRLDRIGQRHDVNIHVPFFENSAQERLLRWHNEGINAFSRPCPAGAAIYQRFAVRLESELEQTDDRDEFNQLIADTHQFTEETLQALQQGRDPLLELNSCDPLKANDLVEQIVEDERRKELEDYIERVFSQYGVDQEQHSERAYIFRPGDHMQCSHFPGLPEDGVTATFHRDLALSRDDMQFLTWEHPIVTGALDMILCGEFGNTGLCTIKLPPLQPGALMVETIFRLNCPAPKALQLYRFLPKEPVRLLIDSSGKELGQILTAAHLQQLGENVPKRTAQDLVRHARAQIEPLITKAEKTAAAQKSELVERSIATMLESQQTEIERLKALAEVNPNIRQDEIDFLIQQTETLEKYLKGAQLTLDAVRVVIAT</sequence>
<dbReference type="InterPro" id="IPR038718">
    <property type="entry name" value="SNF2-like_sf"/>
</dbReference>
<evidence type="ECO:0000256" key="5">
    <source>
        <dbReference type="ARBA" id="ARBA00023015"/>
    </source>
</evidence>
<evidence type="ECO:0000256" key="2">
    <source>
        <dbReference type="ARBA" id="ARBA00022801"/>
    </source>
</evidence>
<feature type="short sequence motif" description="DEAH box" evidence="9">
    <location>
        <begin position="285"/>
        <end position="288"/>
    </location>
</feature>
<keyword evidence="13" id="KW-1185">Reference proteome</keyword>
<dbReference type="SUPFAM" id="SSF52540">
    <property type="entry name" value="P-loop containing nucleoside triphosphate hydrolases"/>
    <property type="match status" value="2"/>
</dbReference>
<evidence type="ECO:0000256" key="6">
    <source>
        <dbReference type="ARBA" id="ARBA00023125"/>
    </source>
</evidence>
<keyword evidence="5 9" id="KW-0805">Transcription regulation</keyword>
<evidence type="ECO:0000256" key="1">
    <source>
        <dbReference type="ARBA" id="ARBA00022741"/>
    </source>
</evidence>
<dbReference type="Gene3D" id="6.10.140.2230">
    <property type="match status" value="1"/>
</dbReference>
<evidence type="ECO:0000256" key="8">
    <source>
        <dbReference type="ARBA" id="ARBA00023163"/>
    </source>
</evidence>
<dbReference type="Gene3D" id="2.30.30.140">
    <property type="match status" value="1"/>
</dbReference>
<feature type="binding site" evidence="9">
    <location>
        <begin position="181"/>
        <end position="188"/>
    </location>
    <ligand>
        <name>ATP</name>
        <dbReference type="ChEBI" id="CHEBI:30616"/>
    </ligand>
</feature>
<dbReference type="PANTHER" id="PTHR45766">
    <property type="entry name" value="DNA ANNEALING HELICASE AND ENDONUCLEASE ZRANB3 FAMILY MEMBER"/>
    <property type="match status" value="1"/>
</dbReference>
<evidence type="ECO:0000256" key="4">
    <source>
        <dbReference type="ARBA" id="ARBA00022840"/>
    </source>
</evidence>
<dbReference type="InterPro" id="IPR049730">
    <property type="entry name" value="SNF2/RAD54-like_C"/>
</dbReference>
<dbReference type="CDD" id="cd18011">
    <property type="entry name" value="DEXDc_RapA"/>
    <property type="match status" value="1"/>
</dbReference>
<evidence type="ECO:0000256" key="7">
    <source>
        <dbReference type="ARBA" id="ARBA00023159"/>
    </source>
</evidence>
<dbReference type="InterPro" id="IPR057342">
    <property type="entry name" value="DEXDc_RapA"/>
</dbReference>
<dbReference type="InterPro" id="IPR014001">
    <property type="entry name" value="Helicase_ATP-bd"/>
</dbReference>
<dbReference type="NCBIfam" id="NF003426">
    <property type="entry name" value="PRK04914.1"/>
    <property type="match status" value="1"/>
</dbReference>
<dbReference type="CDD" id="cd18793">
    <property type="entry name" value="SF2_C_SNF"/>
    <property type="match status" value="1"/>
</dbReference>
<evidence type="ECO:0000313" key="13">
    <source>
        <dbReference type="Proteomes" id="UP000000238"/>
    </source>
</evidence>
<dbReference type="GO" id="GO:0016817">
    <property type="term" value="F:hydrolase activity, acting on acid anhydrides"/>
    <property type="evidence" value="ECO:0007669"/>
    <property type="project" value="InterPro"/>
</dbReference>
<comment type="subunit">
    <text evidence="9">Interacts with the RNAP. Has a higher affinity for the core RNAP than for the holoenzyme. Its ATPase activity is stimulated by binding to RNAP.</text>
</comment>
<dbReference type="eggNOG" id="COG0553">
    <property type="taxonomic scope" value="Bacteria"/>
</dbReference>
<dbReference type="SMART" id="SM00490">
    <property type="entry name" value="HELICc"/>
    <property type="match status" value="1"/>
</dbReference>
<dbReference type="HOGENOM" id="CLU_011520_0_0_6"/>
<dbReference type="Proteomes" id="UP000000238">
    <property type="component" value="Chromosome"/>
</dbReference>
<keyword evidence="7 9" id="KW-0010">Activator</keyword>
<protein>
    <recommendedName>
        <fullName evidence="9">RNA polymerase-associated protein RapA</fullName>
        <ecNumber evidence="9">3.6.4.-</ecNumber>
    </recommendedName>
    <alternativeName>
        <fullName evidence="9">ATP-dependent helicase HepA</fullName>
    </alternativeName>
</protein>
<dbReference type="Pfam" id="PF18339">
    <property type="entry name" value="Tudor_1_RapA"/>
    <property type="match status" value="1"/>
</dbReference>
<dbReference type="InterPro" id="IPR022737">
    <property type="entry name" value="RapA_C"/>
</dbReference>
<dbReference type="InterPro" id="IPR001650">
    <property type="entry name" value="Helicase_C-like"/>
</dbReference>
<dbReference type="PANTHER" id="PTHR45766:SF6">
    <property type="entry name" value="SWI_SNF-RELATED MATRIX-ASSOCIATED ACTIN-DEPENDENT REGULATOR OF CHROMATIN SUBFAMILY A-LIKE PROTEIN 1"/>
    <property type="match status" value="1"/>
</dbReference>
<evidence type="ECO:0000313" key="12">
    <source>
        <dbReference type="EMBL" id="ABC31736.1"/>
    </source>
</evidence>
<proteinExistence type="inferred from homology"/>
<dbReference type="Gene3D" id="3.40.50.300">
    <property type="entry name" value="P-loop containing nucleotide triphosphate hydrolases"/>
    <property type="match status" value="1"/>
</dbReference>
<dbReference type="Pfam" id="PF00271">
    <property type="entry name" value="Helicase_C"/>
    <property type="match status" value="1"/>
</dbReference>
<dbReference type="PROSITE" id="PS51192">
    <property type="entry name" value="HELICASE_ATP_BIND_1"/>
    <property type="match status" value="1"/>
</dbReference>
<dbReference type="PROSITE" id="PS51194">
    <property type="entry name" value="HELICASE_CTER"/>
    <property type="match status" value="1"/>
</dbReference>
<dbReference type="GO" id="GO:0005524">
    <property type="term" value="F:ATP binding"/>
    <property type="evidence" value="ECO:0007669"/>
    <property type="project" value="UniProtKB-UniRule"/>
</dbReference>
<dbReference type="InterPro" id="IPR000330">
    <property type="entry name" value="SNF2_N"/>
</dbReference>
<dbReference type="GO" id="GO:0004386">
    <property type="term" value="F:helicase activity"/>
    <property type="evidence" value="ECO:0007669"/>
    <property type="project" value="UniProtKB-UniRule"/>
</dbReference>
<dbReference type="STRING" id="349521.HCH_05053"/>
<dbReference type="InterPro" id="IPR040766">
    <property type="entry name" value="Tudor_2_RapA"/>
</dbReference>
<evidence type="ECO:0000256" key="3">
    <source>
        <dbReference type="ARBA" id="ARBA00022806"/>
    </source>
</evidence>
<dbReference type="Pfam" id="PF18337">
    <property type="entry name" value="Tudor_RapA"/>
    <property type="match status" value="1"/>
</dbReference>
<name>Q2SC88_HAHCH</name>
<keyword evidence="3 9" id="KW-0347">Helicase</keyword>
<dbReference type="Gene3D" id="6.10.140.1500">
    <property type="match status" value="1"/>
</dbReference>